<dbReference type="Pfam" id="PF07715">
    <property type="entry name" value="Plug"/>
    <property type="match status" value="1"/>
</dbReference>
<proteinExistence type="inferred from homology"/>
<gene>
    <name evidence="14" type="ORF">IEN85_22790</name>
</gene>
<evidence type="ECO:0000256" key="5">
    <source>
        <dbReference type="ARBA" id="ARBA00022729"/>
    </source>
</evidence>
<evidence type="ECO:0000313" key="15">
    <source>
        <dbReference type="Proteomes" id="UP000622317"/>
    </source>
</evidence>
<evidence type="ECO:0000256" key="11">
    <source>
        <dbReference type="RuleBase" id="RU003357"/>
    </source>
</evidence>
<dbReference type="Pfam" id="PF00593">
    <property type="entry name" value="TonB_dep_Rec_b-barrel"/>
    <property type="match status" value="1"/>
</dbReference>
<comment type="subcellular location">
    <subcellularLocation>
        <location evidence="1 10">Cell outer membrane</location>
        <topology evidence="1 10">Multi-pass membrane protein</topology>
    </subcellularLocation>
</comment>
<dbReference type="PROSITE" id="PS52016">
    <property type="entry name" value="TONB_DEPENDENT_REC_3"/>
    <property type="match status" value="1"/>
</dbReference>
<evidence type="ECO:0000259" key="13">
    <source>
        <dbReference type="Pfam" id="PF07715"/>
    </source>
</evidence>
<keyword evidence="15" id="KW-1185">Reference proteome</keyword>
<comment type="similarity">
    <text evidence="10 11">Belongs to the TonB-dependent receptor family.</text>
</comment>
<dbReference type="Proteomes" id="UP000622317">
    <property type="component" value="Unassembled WGS sequence"/>
</dbReference>
<keyword evidence="3 10" id="KW-1134">Transmembrane beta strand</keyword>
<evidence type="ECO:0000256" key="10">
    <source>
        <dbReference type="PROSITE-ProRule" id="PRU01360"/>
    </source>
</evidence>
<sequence length="695" mass="77222">MRKNCAFALIGALAGFASLEAQEDTFELNPLLASAERIQLNQSYSQAAVSKLGIREFELGQFRDIADSLAIYPGIASFRRTNSLAAHPTTQGVRLRNFGANASSRALVLFDGVPQNDPFGAWVYWHQYDLTQLDALHIYPSGIAETWGNMASGGLVSMVAKEAAAGARLFQASIGSAESYDLKAYAAYAAGDEAVFDIGIRRFDSDGFHTLAESQRGTVDEAAYSSAAILNTRVSWKPNEAWKSQLSLRLFDEERGNGTPLGRNDTEGLDLSWVAEREIPDQDATLNLSLYLQDRTFRNVFTSVEDDRNSERPALDQYDVPAEALGGALVYRSEFDLGLRYAAGVDFRMLEGAVNERYRNLGSGFTRERYAGGEQDFIGLFTQFETELSDRDTLTGTIRLEDLKSEEGRRTETDTENGNLLLDEAYADSTRTVLSGNLNWTHKLTENSNTQFALFSGYRSPTLNELYRPFRVRNDITEANPELANERHQGLEISYHHHSADGLSGLRLSGFFYEASEMVANALLTTESGFDPRFGFIPPGGSGSARVNLDRSHVSGIELQAKRQLSQSLRATLTAVYAETEIRNDELEELQGNAFPQSAPWKAVAGLEWKAKDSLTLWTNYRWYDRSWEDLGNTRRLGATADLSLGAHFEIDAQRSLSLHLSNAFDERNVSGIASNGLVTIDEPREFQVTFTWKK</sequence>
<keyword evidence="2 10" id="KW-0813">Transport</keyword>
<dbReference type="GO" id="GO:0044718">
    <property type="term" value="P:siderophore transmembrane transport"/>
    <property type="evidence" value="ECO:0007669"/>
    <property type="project" value="TreeGrafter"/>
</dbReference>
<evidence type="ECO:0000256" key="4">
    <source>
        <dbReference type="ARBA" id="ARBA00022692"/>
    </source>
</evidence>
<evidence type="ECO:0000256" key="6">
    <source>
        <dbReference type="ARBA" id="ARBA00023077"/>
    </source>
</evidence>
<dbReference type="GO" id="GO:0015344">
    <property type="term" value="F:siderophore uptake transmembrane transporter activity"/>
    <property type="evidence" value="ECO:0007669"/>
    <property type="project" value="TreeGrafter"/>
</dbReference>
<dbReference type="InterPro" id="IPR036942">
    <property type="entry name" value="Beta-barrel_TonB_sf"/>
</dbReference>
<keyword evidence="8 14" id="KW-0675">Receptor</keyword>
<keyword evidence="4 10" id="KW-0812">Transmembrane</keyword>
<dbReference type="EMBL" id="JACYFG010000060">
    <property type="protein sequence ID" value="MBD5782345.1"/>
    <property type="molecule type" value="Genomic_DNA"/>
</dbReference>
<keyword evidence="7 10" id="KW-0472">Membrane</keyword>
<comment type="caution">
    <text evidence="14">The sequence shown here is derived from an EMBL/GenBank/DDBJ whole genome shotgun (WGS) entry which is preliminary data.</text>
</comment>
<evidence type="ECO:0000313" key="14">
    <source>
        <dbReference type="EMBL" id="MBD5782345.1"/>
    </source>
</evidence>
<evidence type="ECO:0000256" key="7">
    <source>
        <dbReference type="ARBA" id="ARBA00023136"/>
    </source>
</evidence>
<evidence type="ECO:0000256" key="2">
    <source>
        <dbReference type="ARBA" id="ARBA00022448"/>
    </source>
</evidence>
<evidence type="ECO:0000256" key="8">
    <source>
        <dbReference type="ARBA" id="ARBA00023170"/>
    </source>
</evidence>
<evidence type="ECO:0000259" key="12">
    <source>
        <dbReference type="Pfam" id="PF00593"/>
    </source>
</evidence>
<dbReference type="GO" id="GO:0009279">
    <property type="term" value="C:cell outer membrane"/>
    <property type="evidence" value="ECO:0007669"/>
    <property type="project" value="UniProtKB-SubCell"/>
</dbReference>
<dbReference type="InterPro" id="IPR000531">
    <property type="entry name" value="Beta-barrel_TonB"/>
</dbReference>
<dbReference type="PANTHER" id="PTHR30069:SF29">
    <property type="entry name" value="HEMOGLOBIN AND HEMOGLOBIN-HAPTOGLOBIN-BINDING PROTEIN 1-RELATED"/>
    <property type="match status" value="1"/>
</dbReference>
<keyword evidence="9 10" id="KW-0998">Cell outer membrane</keyword>
<name>A0A927FER4_9BACT</name>
<feature type="domain" description="TonB-dependent receptor-like beta-barrel" evidence="12">
    <location>
        <begin position="235"/>
        <end position="663"/>
    </location>
</feature>
<dbReference type="InterPro" id="IPR012910">
    <property type="entry name" value="Plug_dom"/>
</dbReference>
<evidence type="ECO:0000256" key="9">
    <source>
        <dbReference type="ARBA" id="ARBA00023237"/>
    </source>
</evidence>
<dbReference type="PANTHER" id="PTHR30069">
    <property type="entry name" value="TONB-DEPENDENT OUTER MEMBRANE RECEPTOR"/>
    <property type="match status" value="1"/>
</dbReference>
<protein>
    <submittedName>
        <fullName evidence="14">TonB-dependent receptor plug domain-containing protein</fullName>
    </submittedName>
</protein>
<evidence type="ECO:0000256" key="3">
    <source>
        <dbReference type="ARBA" id="ARBA00022452"/>
    </source>
</evidence>
<accession>A0A927FER4</accession>
<dbReference type="Gene3D" id="2.170.130.10">
    <property type="entry name" value="TonB-dependent receptor, plug domain"/>
    <property type="match status" value="1"/>
</dbReference>
<feature type="domain" description="TonB-dependent receptor plug" evidence="13">
    <location>
        <begin position="46"/>
        <end position="154"/>
    </location>
</feature>
<dbReference type="SUPFAM" id="SSF56935">
    <property type="entry name" value="Porins"/>
    <property type="match status" value="1"/>
</dbReference>
<dbReference type="Gene3D" id="2.40.170.20">
    <property type="entry name" value="TonB-dependent receptor, beta-barrel domain"/>
    <property type="match status" value="1"/>
</dbReference>
<dbReference type="AlphaFoldDB" id="A0A927FER4"/>
<dbReference type="RefSeq" id="WP_191619425.1">
    <property type="nucleotide sequence ID" value="NZ_JACYFG010000060.1"/>
</dbReference>
<keyword evidence="5" id="KW-0732">Signal</keyword>
<dbReference type="InterPro" id="IPR039426">
    <property type="entry name" value="TonB-dep_rcpt-like"/>
</dbReference>
<dbReference type="InterPro" id="IPR037066">
    <property type="entry name" value="Plug_dom_sf"/>
</dbReference>
<organism evidence="14 15">
    <name type="scientific">Pelagicoccus enzymogenes</name>
    <dbReference type="NCBI Taxonomy" id="2773457"/>
    <lineage>
        <taxon>Bacteria</taxon>
        <taxon>Pseudomonadati</taxon>
        <taxon>Verrucomicrobiota</taxon>
        <taxon>Opitutia</taxon>
        <taxon>Puniceicoccales</taxon>
        <taxon>Pelagicoccaceae</taxon>
        <taxon>Pelagicoccus</taxon>
    </lineage>
</organism>
<evidence type="ECO:0000256" key="1">
    <source>
        <dbReference type="ARBA" id="ARBA00004571"/>
    </source>
</evidence>
<reference evidence="14" key="1">
    <citation type="submission" date="2020-09" db="EMBL/GenBank/DDBJ databases">
        <title>Pelagicoccus enzymogenes sp. nov. with an EPS production, isolated from marine sediment.</title>
        <authorList>
            <person name="Feng X."/>
        </authorList>
    </citation>
    <scope>NUCLEOTIDE SEQUENCE</scope>
    <source>
        <strain evidence="14">NFK12</strain>
    </source>
</reference>
<keyword evidence="6 11" id="KW-0798">TonB box</keyword>